<comment type="caution">
    <text evidence="1">The sequence shown here is derived from an EMBL/GenBank/DDBJ whole genome shotgun (WGS) entry which is preliminary data.</text>
</comment>
<reference evidence="1 2" key="1">
    <citation type="journal article" date="2019" name="ISME J.">
        <title>Insights into ecological role of a new deltaproteobacterial order Candidatus Acidulodesulfobacterales by metagenomics and metatranscriptomics.</title>
        <authorList>
            <person name="Tan S."/>
            <person name="Liu J."/>
            <person name="Fang Y."/>
            <person name="Hedlund B.P."/>
            <person name="Lian Z.H."/>
            <person name="Huang L.Y."/>
            <person name="Li J.T."/>
            <person name="Huang L.N."/>
            <person name="Li W.J."/>
            <person name="Jiang H.C."/>
            <person name="Dong H.L."/>
            <person name="Shu W.S."/>
        </authorList>
    </citation>
    <scope>NUCLEOTIDE SEQUENCE [LARGE SCALE GENOMIC DNA]</scope>
    <source>
        <strain evidence="1">AP1</strain>
    </source>
</reference>
<evidence type="ECO:0000313" key="1">
    <source>
        <dbReference type="EMBL" id="RZD19505.1"/>
    </source>
</evidence>
<dbReference type="EMBL" id="SGBB01000001">
    <property type="protein sequence ID" value="RZD19505.1"/>
    <property type="molecule type" value="Genomic_DNA"/>
</dbReference>
<protein>
    <submittedName>
        <fullName evidence="1">Uncharacterized protein</fullName>
    </submittedName>
</protein>
<gene>
    <name evidence="1" type="ORF">EVG15_01075</name>
</gene>
<dbReference type="AlphaFoldDB" id="A0A519BQF4"/>
<name>A0A519BQF4_9DELT</name>
<evidence type="ECO:0000313" key="2">
    <source>
        <dbReference type="Proteomes" id="UP000319296"/>
    </source>
</evidence>
<accession>A0A519BQF4</accession>
<dbReference type="Proteomes" id="UP000319296">
    <property type="component" value="Unassembled WGS sequence"/>
</dbReference>
<proteinExistence type="predicted"/>
<organism evidence="1 2">
    <name type="scientific">Candidatus Acididesulfobacter diazotrophicus</name>
    <dbReference type="NCBI Taxonomy" id="2597226"/>
    <lineage>
        <taxon>Bacteria</taxon>
        <taxon>Deltaproteobacteria</taxon>
        <taxon>Candidatus Acidulodesulfobacterales</taxon>
        <taxon>Candidatus Acididesulfobacter</taxon>
    </lineage>
</organism>
<sequence>MAEYNKRVKLTISLKSPVVMTDVPGDQNMAETKLYLTGTSIIGLFANKYIKKNKSADNLFYEFFLRGGLIFSNAFKGIESDGGVLPSYQLPLSIQKKKHDESGQCIEYFMQSCEDGKSGSDKMKNKFQPVRKFGRILKDGFIKTVSVDTGVSFHGAINNDKKDNEIFNYEWICPFQTFISYIIGNEENLRSFLNFISEISEPSGDGKLKILKAYLGRSRTAQYGYAELRISGMEDIAGNTDNDKYFMLENDKVCIMTMLSDAIVYNDKGFSTADISDLEKALGSDVKIIKSAIRKGTAENFVGKWAARKPMENVFLAGSSFLIKYDTLPENFRDFEIYGIGERTNEGFGTVSFNLNIKKDLEIKNDEIGGTLKRDKCVNATNIAKNVIKDKIINVIKDELVISAIEKAQGSDKNGIISGALSGKLREFAKGMRNLRNFNDKLEKLRKTAKDKIKDAYTGEESLYDFLEKFKDGKHIDEKIKKIYEDEKYGISKFMKKFNFLNINDILMEDCLIMFQKIYLVNFFTQLKRKNKKKTGGGKNGKE</sequence>